<name>A0AAE0VU58_9BIVA</name>
<comment type="similarity">
    <text evidence="2">Belongs to the SIL1 family.</text>
</comment>
<evidence type="ECO:0000313" key="13">
    <source>
        <dbReference type="EMBL" id="KAK3590234.1"/>
    </source>
</evidence>
<evidence type="ECO:0000256" key="9">
    <source>
        <dbReference type="ARBA" id="ARBA00023180"/>
    </source>
</evidence>
<dbReference type="EMBL" id="JAEAOA010002345">
    <property type="protein sequence ID" value="KAK3590234.1"/>
    <property type="molecule type" value="Genomic_DNA"/>
</dbReference>
<keyword evidence="12" id="KW-1133">Transmembrane helix</keyword>
<evidence type="ECO:0000256" key="7">
    <source>
        <dbReference type="ARBA" id="ARBA00022927"/>
    </source>
</evidence>
<dbReference type="InterPro" id="IPR011989">
    <property type="entry name" value="ARM-like"/>
</dbReference>
<dbReference type="Gene3D" id="1.25.10.10">
    <property type="entry name" value="Leucine-rich Repeat Variant"/>
    <property type="match status" value="1"/>
</dbReference>
<comment type="function">
    <text evidence="10">Required for protein translocation and folding in the endoplasmic reticulum (ER). Functions as a nucleotide exchange factor for the ER lumenal chaperone HSPA5.</text>
</comment>
<evidence type="ECO:0000256" key="10">
    <source>
        <dbReference type="ARBA" id="ARBA00037748"/>
    </source>
</evidence>
<evidence type="ECO:0000256" key="8">
    <source>
        <dbReference type="ARBA" id="ARBA00023010"/>
    </source>
</evidence>
<keyword evidence="12" id="KW-0812">Transmembrane</keyword>
<keyword evidence="12" id="KW-0472">Membrane</keyword>
<feature type="coiled-coil region" evidence="11">
    <location>
        <begin position="137"/>
        <end position="175"/>
    </location>
</feature>
<evidence type="ECO:0000256" key="5">
    <source>
        <dbReference type="ARBA" id="ARBA00022729"/>
    </source>
</evidence>
<keyword evidence="14" id="KW-1185">Reference proteome</keyword>
<dbReference type="GO" id="GO:0015031">
    <property type="term" value="P:protein transport"/>
    <property type="evidence" value="ECO:0007669"/>
    <property type="project" value="UniProtKB-KW"/>
</dbReference>
<dbReference type="FunFam" id="1.25.10.10:FF:000148">
    <property type="entry name" value="SIL1 nucleotide exchange factor"/>
    <property type="match status" value="1"/>
</dbReference>
<keyword evidence="7" id="KW-0653">Protein transport</keyword>
<reference evidence="13" key="2">
    <citation type="journal article" date="2021" name="Genome Biol. Evol.">
        <title>Developing a high-quality reference genome for a parasitic bivalve with doubly uniparental inheritance (Bivalvia: Unionida).</title>
        <authorList>
            <person name="Smith C.H."/>
        </authorList>
    </citation>
    <scope>NUCLEOTIDE SEQUENCE</scope>
    <source>
        <strain evidence="13">CHS0354</strain>
        <tissue evidence="13">Mantle</tissue>
    </source>
</reference>
<comment type="subcellular location">
    <subcellularLocation>
        <location evidence="1">Endoplasmic reticulum lumen</location>
    </subcellularLocation>
</comment>
<keyword evidence="8" id="KW-0811">Translocation</keyword>
<dbReference type="GO" id="GO:0000774">
    <property type="term" value="F:adenyl-nucleotide exchange factor activity"/>
    <property type="evidence" value="ECO:0007669"/>
    <property type="project" value="TreeGrafter"/>
</dbReference>
<feature type="transmembrane region" description="Helical" evidence="12">
    <location>
        <begin position="12"/>
        <end position="31"/>
    </location>
</feature>
<organism evidence="13 14">
    <name type="scientific">Potamilus streckersoni</name>
    <dbReference type="NCBI Taxonomy" id="2493646"/>
    <lineage>
        <taxon>Eukaryota</taxon>
        <taxon>Metazoa</taxon>
        <taxon>Spiralia</taxon>
        <taxon>Lophotrochozoa</taxon>
        <taxon>Mollusca</taxon>
        <taxon>Bivalvia</taxon>
        <taxon>Autobranchia</taxon>
        <taxon>Heteroconchia</taxon>
        <taxon>Palaeoheterodonta</taxon>
        <taxon>Unionida</taxon>
        <taxon>Unionoidea</taxon>
        <taxon>Unionidae</taxon>
        <taxon>Ambleminae</taxon>
        <taxon>Lampsilini</taxon>
        <taxon>Potamilus</taxon>
    </lineage>
</organism>
<accession>A0AAE0VU58</accession>
<reference evidence="13" key="3">
    <citation type="submission" date="2023-05" db="EMBL/GenBank/DDBJ databases">
        <authorList>
            <person name="Smith C.H."/>
        </authorList>
    </citation>
    <scope>NUCLEOTIDE SEQUENCE</scope>
    <source>
        <strain evidence="13">CHS0354</strain>
        <tissue evidence="13">Mantle</tissue>
    </source>
</reference>
<keyword evidence="4" id="KW-0813">Transport</keyword>
<dbReference type="InterPro" id="IPR016024">
    <property type="entry name" value="ARM-type_fold"/>
</dbReference>
<proteinExistence type="inferred from homology"/>
<evidence type="ECO:0000256" key="11">
    <source>
        <dbReference type="SAM" id="Coils"/>
    </source>
</evidence>
<evidence type="ECO:0000256" key="6">
    <source>
        <dbReference type="ARBA" id="ARBA00022824"/>
    </source>
</evidence>
<keyword evidence="9" id="KW-0325">Glycoprotein</keyword>
<keyword evidence="11" id="KW-0175">Coiled coil</keyword>
<dbReference type="PANTHER" id="PTHR19316">
    <property type="entry name" value="PROTEIN FOLDING REGULATOR"/>
    <property type="match status" value="1"/>
</dbReference>
<evidence type="ECO:0000256" key="3">
    <source>
        <dbReference type="ARBA" id="ARBA00015352"/>
    </source>
</evidence>
<dbReference type="AlphaFoldDB" id="A0AAE0VU58"/>
<keyword evidence="5" id="KW-0732">Signal</keyword>
<evidence type="ECO:0000256" key="1">
    <source>
        <dbReference type="ARBA" id="ARBA00004319"/>
    </source>
</evidence>
<comment type="caution">
    <text evidence="13">The sequence shown here is derived from an EMBL/GenBank/DDBJ whole genome shotgun (WGS) entry which is preliminary data.</text>
</comment>
<gene>
    <name evidence="13" type="ORF">CHS0354_041301</name>
</gene>
<reference evidence="13" key="1">
    <citation type="journal article" date="2021" name="Genome Biol. Evol.">
        <title>A High-Quality Reference Genome for a Parasitic Bivalve with Doubly Uniparental Inheritance (Bivalvia: Unionida).</title>
        <authorList>
            <person name="Smith C.H."/>
        </authorList>
    </citation>
    <scope>NUCLEOTIDE SEQUENCE</scope>
    <source>
        <strain evidence="13">CHS0354</strain>
    </source>
</reference>
<dbReference type="PANTHER" id="PTHR19316:SF35">
    <property type="entry name" value="NUCLEOTIDE EXCHANGE FACTOR SIL1"/>
    <property type="match status" value="1"/>
</dbReference>
<dbReference type="SUPFAM" id="SSF48371">
    <property type="entry name" value="ARM repeat"/>
    <property type="match status" value="1"/>
</dbReference>
<evidence type="ECO:0000256" key="2">
    <source>
        <dbReference type="ARBA" id="ARBA00010588"/>
    </source>
</evidence>
<evidence type="ECO:0000256" key="4">
    <source>
        <dbReference type="ARBA" id="ARBA00022448"/>
    </source>
</evidence>
<sequence length="469" mass="53571">MDPHQVYRIRIVKMITLSFFLICCYHSLLVVSSDTPPGKKDGAALTIVQNEEEDGEVSVEEIGNGHSEQEPMEVFYPTKDWKMVKQGQAVPQGLHVRLNIETGERQAKLMEGDDGFKYMKSGERQGMVFTEKSQFTRDELKKALKDFKAMDKSEEEEYSKKAEEVKKKFRSYKELKEDFIKLNMDIKTDGEIVTEMVKQLNNSDLATKDKLRVLSELEYLLHQIDNAVLFSDLGGLELAVKSLNDTDSNIKAEATMVLGSALQSNPKVQILALQTDAMQIFLSMITTESSVAHRSKALFALSSLIRHFPIAQKKFLDFGGLTALASLFQEPGLEKLQVKAVTLLNDLLQEQEFFKVITNLNDPKQKEKLRQYEEIHLKAALQEKGFCDFLPPLLHMPEHDSREKVLQAMRTMASPCSSSFQKARPFLLHLQEEYQKLAEEEVNEDFKYFTNMFISIKAVILSLTFKEEL</sequence>
<dbReference type="Proteomes" id="UP001195483">
    <property type="component" value="Unassembled WGS sequence"/>
</dbReference>
<protein>
    <recommendedName>
        <fullName evidence="3">Nucleotide exchange factor SIL1</fullName>
    </recommendedName>
</protein>
<evidence type="ECO:0000256" key="12">
    <source>
        <dbReference type="SAM" id="Phobius"/>
    </source>
</evidence>
<evidence type="ECO:0000313" key="14">
    <source>
        <dbReference type="Proteomes" id="UP001195483"/>
    </source>
</evidence>
<dbReference type="InterPro" id="IPR050693">
    <property type="entry name" value="Hsp70_NEF-Inhibitors"/>
</dbReference>
<dbReference type="GO" id="GO:0005788">
    <property type="term" value="C:endoplasmic reticulum lumen"/>
    <property type="evidence" value="ECO:0007669"/>
    <property type="project" value="UniProtKB-SubCell"/>
</dbReference>
<keyword evidence="6" id="KW-0256">Endoplasmic reticulum</keyword>